<keyword evidence="2" id="KW-1185">Reference proteome</keyword>
<organism evidence="1 2">
    <name type="scientific">Bifidobacterium moukalabense DSM 27321</name>
    <dbReference type="NCBI Taxonomy" id="1435051"/>
    <lineage>
        <taxon>Bacteria</taxon>
        <taxon>Bacillati</taxon>
        <taxon>Actinomycetota</taxon>
        <taxon>Actinomycetes</taxon>
        <taxon>Bifidobacteriales</taxon>
        <taxon>Bifidobacteriaceae</taxon>
        <taxon>Bifidobacterium</taxon>
    </lineage>
</organism>
<protein>
    <submittedName>
        <fullName evidence="1">Uncharacterized protein</fullName>
    </submittedName>
</protein>
<dbReference type="GeneID" id="97502528"/>
<proteinExistence type="predicted"/>
<dbReference type="EMBL" id="AZMV01000001">
    <property type="protein sequence ID" value="ETY72244.1"/>
    <property type="molecule type" value="Genomic_DNA"/>
</dbReference>
<dbReference type="RefSeq" id="WP_034873996.1">
    <property type="nucleotide sequence ID" value="NZ_AZMV01000001.1"/>
</dbReference>
<reference evidence="1 2" key="1">
    <citation type="journal article" date="2014" name="Genome Announc.">
        <title>The Genome Sequence of Bifidobacterium moukalabense DSM 27321 Highlights the Close Phylogenetic Relatedness with the Bifidobacterium dentium Taxon.</title>
        <authorList>
            <person name="Lugli G.A."/>
            <person name="Duranti S."/>
            <person name="Milani C."/>
            <person name="Turroni F."/>
            <person name="Viappiani A."/>
            <person name="Mangifesta M."/>
            <person name="van Sinderen D."/>
            <person name="Ventura M."/>
        </authorList>
    </citation>
    <scope>NUCLEOTIDE SEQUENCE [LARGE SCALE GENOMIC DNA]</scope>
    <source>
        <strain evidence="1 2">DSM 27321</strain>
    </source>
</reference>
<evidence type="ECO:0000313" key="2">
    <source>
        <dbReference type="Proteomes" id="UP000019155"/>
    </source>
</evidence>
<dbReference type="AlphaFoldDB" id="W4NB51"/>
<dbReference type="PATRIC" id="fig|1435051.3.peg.254"/>
<name>W4NB51_9BIFI</name>
<dbReference type="Proteomes" id="UP000019155">
    <property type="component" value="Unassembled WGS sequence"/>
</dbReference>
<accession>W4NB51</accession>
<gene>
    <name evidence="1" type="ORF">BMOU_0258</name>
</gene>
<dbReference type="STRING" id="1435051.BMOU_0258"/>
<evidence type="ECO:0000313" key="1">
    <source>
        <dbReference type="EMBL" id="ETY72244.1"/>
    </source>
</evidence>
<comment type="caution">
    <text evidence="1">The sequence shown here is derived from an EMBL/GenBank/DDBJ whole genome shotgun (WGS) entry which is preliminary data.</text>
</comment>
<sequence length="72" mass="8445">MRLSTRIRTRRLHRRLDAASYAAMSLWSETSRSDNPDEGELAPVLWEILKDIEALRDETLELARHANRKEEP</sequence>